<proteinExistence type="predicted"/>
<dbReference type="AlphaFoldDB" id="A0A3S0ZVR2"/>
<protein>
    <submittedName>
        <fullName evidence="1">Uncharacterized protein</fullName>
    </submittedName>
</protein>
<dbReference type="RefSeq" id="WP_127093207.1">
    <property type="nucleotide sequence ID" value="NZ_CP093047.1"/>
</dbReference>
<reference evidence="1 2" key="1">
    <citation type="journal article" date="2019" name="Genome Biol. Evol.">
        <title>Toxin and genome evolution in a Drosophila defensive symbiosis.</title>
        <authorList>
            <person name="Ballinger M.J."/>
            <person name="Gawryluk R.M."/>
            <person name="Perlman S.J."/>
        </authorList>
    </citation>
    <scope>NUCLEOTIDE SEQUENCE [LARGE SCALE GENOMIC DNA]</scope>
    <source>
        <strain evidence="2">sNeo</strain>
    </source>
</reference>
<organism evidence="1 2">
    <name type="scientific">Spiroplasma poulsonii</name>
    <dbReference type="NCBI Taxonomy" id="2138"/>
    <lineage>
        <taxon>Bacteria</taxon>
        <taxon>Bacillati</taxon>
        <taxon>Mycoplasmatota</taxon>
        <taxon>Mollicutes</taxon>
        <taxon>Entomoplasmatales</taxon>
        <taxon>Spiroplasmataceae</taxon>
        <taxon>Spiroplasma</taxon>
    </lineage>
</organism>
<accession>A0A3S0ZVR2</accession>
<dbReference type="EMBL" id="RAHC01000010">
    <property type="protein sequence ID" value="RUP76139.1"/>
    <property type="molecule type" value="Genomic_DNA"/>
</dbReference>
<gene>
    <name evidence="1" type="ORF">D6D54_06895</name>
</gene>
<comment type="caution">
    <text evidence="1">The sequence shown here is derived from an EMBL/GenBank/DDBJ whole genome shotgun (WGS) entry which is preliminary data.</text>
</comment>
<name>A0A3S0ZVR2_9MOLU</name>
<evidence type="ECO:0000313" key="2">
    <source>
        <dbReference type="Proteomes" id="UP000274545"/>
    </source>
</evidence>
<dbReference type="Proteomes" id="UP000274545">
    <property type="component" value="Unassembled WGS sequence"/>
</dbReference>
<evidence type="ECO:0000313" key="1">
    <source>
        <dbReference type="EMBL" id="RUP76139.1"/>
    </source>
</evidence>
<sequence length="107" mass="12745">MFKVYLSEIKFNQIIKDKSNKDVYYDVYTFLRVEGKKIVGKEYQDKWVRKDSDFQNSLPEMIEGSFYYIELGFNGKVSKILPYEENYNDQDFINKYSNSSAITESNN</sequence>